<dbReference type="EMBL" id="LGFO01000192">
    <property type="protein sequence ID" value="KUK35997.1"/>
    <property type="molecule type" value="Genomic_DNA"/>
</dbReference>
<evidence type="ECO:0000313" key="2">
    <source>
        <dbReference type="EMBL" id="KUK35997.1"/>
    </source>
</evidence>
<evidence type="ECO:0000313" key="3">
    <source>
        <dbReference type="Proteomes" id="UP000053326"/>
    </source>
</evidence>
<organism evidence="2 3">
    <name type="scientific">Thermacetogenium phaeum</name>
    <dbReference type="NCBI Taxonomy" id="85874"/>
    <lineage>
        <taxon>Bacteria</taxon>
        <taxon>Bacillati</taxon>
        <taxon>Bacillota</taxon>
        <taxon>Clostridia</taxon>
        <taxon>Thermoanaerobacterales</taxon>
        <taxon>Thermoanaerobacteraceae</taxon>
        <taxon>Thermacetogenium</taxon>
    </lineage>
</organism>
<dbReference type="InterPro" id="IPR036105">
    <property type="entry name" value="DiNase_FeMo-co_biosyn_sf"/>
</dbReference>
<dbReference type="OMA" id="EKVCIYT"/>
<dbReference type="PANTHER" id="PTHR42983:SF1">
    <property type="entry name" value="IRON-MOLYBDENUM PROTEIN"/>
    <property type="match status" value="1"/>
</dbReference>
<sequence>MKIAIPSQGNSVCPHFGHCEQFLIAEVQDGKVIGKETVAAPPHEPGLLPRYLAGKGVDVVIAGGMGSRAQQLFAQQNIRVITGASGLIDDVLAAFLGGNLETGPNVCDH</sequence>
<dbReference type="CDD" id="cd00851">
    <property type="entry name" value="MTH1175"/>
    <property type="match status" value="1"/>
</dbReference>
<dbReference type="SUPFAM" id="SSF53146">
    <property type="entry name" value="Nitrogenase accessory factor-like"/>
    <property type="match status" value="1"/>
</dbReference>
<evidence type="ECO:0000259" key="1">
    <source>
        <dbReference type="Pfam" id="PF02579"/>
    </source>
</evidence>
<reference evidence="3" key="1">
    <citation type="journal article" date="2015" name="MBio">
        <title>Genome-Resolved Metagenomic Analysis Reveals Roles for Candidate Phyla and Other Microbial Community Members in Biogeochemical Transformations in Oil Reservoirs.</title>
        <authorList>
            <person name="Hu P."/>
            <person name="Tom L."/>
            <person name="Singh A."/>
            <person name="Thomas B.C."/>
            <person name="Baker B.J."/>
            <person name="Piceno Y.M."/>
            <person name="Andersen G.L."/>
            <person name="Banfield J.F."/>
        </authorList>
    </citation>
    <scope>NUCLEOTIDE SEQUENCE [LARGE SCALE GENOMIC DNA]</scope>
</reference>
<dbReference type="Gene3D" id="3.30.420.130">
    <property type="entry name" value="Dinitrogenase iron-molybdenum cofactor biosynthesis domain"/>
    <property type="match status" value="1"/>
</dbReference>
<feature type="domain" description="Dinitrogenase iron-molybdenum cofactor biosynthesis" evidence="1">
    <location>
        <begin position="9"/>
        <end position="96"/>
    </location>
</feature>
<dbReference type="InterPro" id="IPR003731">
    <property type="entry name" value="Di-Nase_FeMo-co_biosynth"/>
</dbReference>
<dbReference type="Proteomes" id="UP000053326">
    <property type="component" value="Unassembled WGS sequence"/>
</dbReference>
<dbReference type="Pfam" id="PF02579">
    <property type="entry name" value="Nitro_FeMo-Co"/>
    <property type="match status" value="1"/>
</dbReference>
<protein>
    <submittedName>
        <fullName evidence="2">Dinitrogenase iron-molybdenum cofactor</fullName>
    </submittedName>
</protein>
<dbReference type="InterPro" id="IPR033913">
    <property type="entry name" value="MTH1175_dom"/>
</dbReference>
<dbReference type="AlphaFoldDB" id="A0A101FFC2"/>
<comment type="caution">
    <text evidence="2">The sequence shown here is derived from an EMBL/GenBank/DDBJ whole genome shotgun (WGS) entry which is preliminary data.</text>
</comment>
<name>A0A101FFC2_9THEO</name>
<dbReference type="PANTHER" id="PTHR42983">
    <property type="entry name" value="DINITROGENASE IRON-MOLYBDENUM COFACTOR PROTEIN-RELATED"/>
    <property type="match status" value="1"/>
</dbReference>
<accession>A0A101FFC2</accession>
<proteinExistence type="predicted"/>
<gene>
    <name evidence="2" type="ORF">XD66_1298</name>
</gene>